<dbReference type="EMBL" id="JACZZA010000012">
    <property type="protein sequence ID" value="MBE1162210.1"/>
    <property type="molecule type" value="Genomic_DNA"/>
</dbReference>
<protein>
    <submittedName>
        <fullName evidence="1">Uncharacterized protein</fullName>
    </submittedName>
</protein>
<evidence type="ECO:0000313" key="1">
    <source>
        <dbReference type="EMBL" id="MBE1162210.1"/>
    </source>
</evidence>
<proteinExistence type="predicted"/>
<sequence>MGRHSRRESGQKLPASEYKGAEVGYAKGKSGRALIYSGKLYRLSKAVPVGDNHGIEPSVFTPSLAEWSIAREGQQHYFCVSFNFDGLGQSSSFQGVRGGYLLNLQTRVLYFAVRRIRE</sequence>
<accession>A0ABR9GDT5</accession>
<organism evidence="1 2">
    <name type="scientific">Dyella acidiphila</name>
    <dbReference type="NCBI Taxonomy" id="2775866"/>
    <lineage>
        <taxon>Bacteria</taxon>
        <taxon>Pseudomonadati</taxon>
        <taxon>Pseudomonadota</taxon>
        <taxon>Gammaproteobacteria</taxon>
        <taxon>Lysobacterales</taxon>
        <taxon>Rhodanobacteraceae</taxon>
        <taxon>Dyella</taxon>
    </lineage>
</organism>
<name>A0ABR9GDT5_9GAMM</name>
<comment type="caution">
    <text evidence="1">The sequence shown here is derived from an EMBL/GenBank/DDBJ whole genome shotgun (WGS) entry which is preliminary data.</text>
</comment>
<dbReference type="Proteomes" id="UP000651010">
    <property type="component" value="Unassembled WGS sequence"/>
</dbReference>
<reference evidence="1 2" key="1">
    <citation type="submission" date="2020-09" db="EMBL/GenBank/DDBJ databases">
        <title>Dyella sp. 7MK23 isolated from forest soil.</title>
        <authorList>
            <person name="Fu J."/>
        </authorList>
    </citation>
    <scope>NUCLEOTIDE SEQUENCE [LARGE SCALE GENOMIC DNA]</scope>
    <source>
        <strain evidence="1 2">7MK23</strain>
    </source>
</reference>
<gene>
    <name evidence="1" type="ORF">IGX34_17635</name>
</gene>
<keyword evidence="2" id="KW-1185">Reference proteome</keyword>
<dbReference type="RefSeq" id="WP_192557048.1">
    <property type="nucleotide sequence ID" value="NZ_JACZZA010000012.1"/>
</dbReference>
<evidence type="ECO:0000313" key="2">
    <source>
        <dbReference type="Proteomes" id="UP000651010"/>
    </source>
</evidence>